<evidence type="ECO:0000313" key="3">
    <source>
        <dbReference type="Proteomes" id="UP000230707"/>
    </source>
</evidence>
<dbReference type="Pfam" id="PF00535">
    <property type="entry name" value="Glycos_transf_2"/>
    <property type="match status" value="1"/>
</dbReference>
<evidence type="ECO:0000259" key="1">
    <source>
        <dbReference type="Pfam" id="PF00535"/>
    </source>
</evidence>
<feature type="domain" description="Glycosyltransferase 2-like" evidence="1">
    <location>
        <begin position="8"/>
        <end position="136"/>
    </location>
</feature>
<dbReference type="Gene3D" id="3.90.550.10">
    <property type="entry name" value="Spore Coat Polysaccharide Biosynthesis Protein SpsA, Chain A"/>
    <property type="match status" value="1"/>
</dbReference>
<dbReference type="InterPro" id="IPR029044">
    <property type="entry name" value="Nucleotide-diphossugar_trans"/>
</dbReference>
<dbReference type="SUPFAM" id="SSF53448">
    <property type="entry name" value="Nucleotide-diphospho-sugar transferases"/>
    <property type="match status" value="1"/>
</dbReference>
<evidence type="ECO:0000313" key="2">
    <source>
        <dbReference type="EMBL" id="PIR08946.1"/>
    </source>
</evidence>
<gene>
    <name evidence="2" type="ORF">COV53_00360</name>
</gene>
<comment type="caution">
    <text evidence="2">The sequence shown here is derived from an EMBL/GenBank/DDBJ whole genome shotgun (WGS) entry which is preliminary data.</text>
</comment>
<protein>
    <submittedName>
        <fullName evidence="2">Glycosyl transferase family 2</fullName>
    </submittedName>
</protein>
<dbReference type="CDD" id="cd04186">
    <property type="entry name" value="GT_2_like_c"/>
    <property type="match status" value="1"/>
</dbReference>
<dbReference type="InterPro" id="IPR001173">
    <property type="entry name" value="Glyco_trans_2-like"/>
</dbReference>
<dbReference type="EMBL" id="PCWS01000008">
    <property type="protein sequence ID" value="PIR08946.1"/>
    <property type="molecule type" value="Genomic_DNA"/>
</dbReference>
<proteinExistence type="predicted"/>
<sequence>MAINKKLSVIIVNYNSYHVLINCLKTIFQTQYPKQLIEIIIVDNNSNDKSIRQISLLYPSVHLIMNKNNVGFAAANNQGIRSSNGKYVLILNPDTLVSPDVFSKSIEFMDNTPDSGAMTCKVELPSGELDDACHRGFPNPWNAIFQFSGISNIFPYSRILNGYHLGYQNMNKIHEIDSCTGAFMLVRRIAGDKIKWFDEDFFWYGEDIDFCYRLKMDKWKNYYLPSTKIIHFKGVSSGIKKHTRYLSKATKAERIKATCHRFEVMKIFYNKHYKEKYPKLITNLILAAIRIKEMFHLIKIKV</sequence>
<reference evidence="2 3" key="1">
    <citation type="submission" date="2017-09" db="EMBL/GenBank/DDBJ databases">
        <title>Depth-based differentiation of microbial function through sediment-hosted aquifers and enrichment of novel symbionts in the deep terrestrial subsurface.</title>
        <authorList>
            <person name="Probst A.J."/>
            <person name="Ladd B."/>
            <person name="Jarett J.K."/>
            <person name="Geller-Mcgrath D.E."/>
            <person name="Sieber C.M."/>
            <person name="Emerson J.B."/>
            <person name="Anantharaman K."/>
            <person name="Thomas B.C."/>
            <person name="Malmstrom R."/>
            <person name="Stieglmeier M."/>
            <person name="Klingl A."/>
            <person name="Woyke T."/>
            <person name="Ryan C.M."/>
            <person name="Banfield J.F."/>
        </authorList>
    </citation>
    <scope>NUCLEOTIDE SEQUENCE [LARGE SCALE GENOMIC DNA]</scope>
    <source>
        <strain evidence="2">CG11_big_fil_rev_8_21_14_0_20_37_11</strain>
    </source>
</reference>
<name>A0A2H0NL21_9BACT</name>
<dbReference type="Proteomes" id="UP000230707">
    <property type="component" value="Unassembled WGS sequence"/>
</dbReference>
<dbReference type="GO" id="GO:0016740">
    <property type="term" value="F:transferase activity"/>
    <property type="evidence" value="ECO:0007669"/>
    <property type="project" value="UniProtKB-KW"/>
</dbReference>
<dbReference type="AlphaFoldDB" id="A0A2H0NL21"/>
<organism evidence="2 3">
    <name type="scientific">Candidatus Gottesmanbacteria bacterium CG11_big_fil_rev_8_21_14_0_20_37_11</name>
    <dbReference type="NCBI Taxonomy" id="1974575"/>
    <lineage>
        <taxon>Bacteria</taxon>
        <taxon>Candidatus Gottesmaniibacteriota</taxon>
    </lineage>
</organism>
<dbReference type="PANTHER" id="PTHR43179:SF7">
    <property type="entry name" value="RHAMNOSYLTRANSFERASE WBBL"/>
    <property type="match status" value="1"/>
</dbReference>
<dbReference type="PANTHER" id="PTHR43179">
    <property type="entry name" value="RHAMNOSYLTRANSFERASE WBBL"/>
    <property type="match status" value="1"/>
</dbReference>
<accession>A0A2H0NL21</accession>
<keyword evidence="2" id="KW-0808">Transferase</keyword>